<protein>
    <submittedName>
        <fullName evidence="2">Single-stranded DNA-binding protein</fullName>
    </submittedName>
</protein>
<dbReference type="InterPro" id="IPR007499">
    <property type="entry name" value="ERF_bacteria_virus"/>
</dbReference>
<keyword evidence="2" id="KW-0614">Plasmid</keyword>
<evidence type="ECO:0000256" key="1">
    <source>
        <dbReference type="SAM" id="MobiDB-lite"/>
    </source>
</evidence>
<proteinExistence type="predicted"/>
<name>A0A482CZ32_9SPIR</name>
<dbReference type="EMBL" id="CP037485">
    <property type="protein sequence ID" value="QBL99308.1"/>
    <property type="molecule type" value="Genomic_DNA"/>
</dbReference>
<dbReference type="Pfam" id="PF04404">
    <property type="entry name" value="ERF"/>
    <property type="match status" value="1"/>
</dbReference>
<geneLocation type="plasmid" evidence="2">
    <name>unnamed</name>
</geneLocation>
<reference evidence="2" key="1">
    <citation type="submission" date="2019-03" db="EMBL/GenBank/DDBJ databases">
        <title>Whole genome sequencing of Borrelia miyamotoi strains isolated at the Russian territory.</title>
        <authorList>
            <person name="Kuleshov K.V."/>
            <person name="Platonov A.E."/>
            <person name="Goptar I.A."/>
            <person name="Shipulin G.A."/>
            <person name="Markelov M.L."/>
            <person name="Koetsveld J."/>
            <person name="Kolyasnikova N.M."/>
            <person name="Sarksyan D.S."/>
            <person name="Toporkova M.G."/>
            <person name="Hovius J.W."/>
        </authorList>
    </citation>
    <scope>NUCLEOTIDE SEQUENCE</scope>
    <source>
        <strain evidence="2">Yekat-18</strain>
        <plasmid evidence="2">unnamed</plasmid>
    </source>
</reference>
<organism evidence="2">
    <name type="scientific">Borrelia miyamotoi</name>
    <dbReference type="NCBI Taxonomy" id="47466"/>
    <lineage>
        <taxon>Bacteria</taxon>
        <taxon>Pseudomonadati</taxon>
        <taxon>Spirochaetota</taxon>
        <taxon>Spirochaetia</taxon>
        <taxon>Spirochaetales</taxon>
        <taxon>Borreliaceae</taxon>
        <taxon>Borrelia</taxon>
    </lineage>
</organism>
<feature type="region of interest" description="Disordered" evidence="1">
    <location>
        <begin position="163"/>
        <end position="184"/>
    </location>
</feature>
<evidence type="ECO:0000313" key="2">
    <source>
        <dbReference type="EMBL" id="QBL99308.1"/>
    </source>
</evidence>
<sequence length="330" mass="37889">MQNTNNITKTDMQDVTSNQGVAIVESQSKIDFLKNLKSLRMGLNGIDKSLNGYGYRYQDFNEIIREIKQVIKSNNLDIDFVQCPTIKSFDGNIVNVITTTFYSTKTGYSYSFDTPIYTEELKSIEGKSKNTFPQLVGSCITYFKRYALVAYLSIESEVDNDANTLGTRQDTTEEESKGVETPPVDVSRVVNSNNTIVNKANTVAVNKDNKANSIKFSCYKSLLIAARRMHKYLVNKPFDSISQINAYLNAIKLGDDSSLLEYFNMNKALRNVNYWIELIREYIFKNEHLMRRLDQFESFVALMQHKYEDSPLKLFGFLSREEELRYLFGA</sequence>
<accession>A0A482CZ32</accession>
<gene>
    <name evidence="2" type="ORF">EZU71_05515</name>
</gene>
<dbReference type="GO" id="GO:0003677">
    <property type="term" value="F:DNA binding"/>
    <property type="evidence" value="ECO:0007669"/>
    <property type="project" value="UniProtKB-KW"/>
</dbReference>
<keyword evidence="2" id="KW-0238">DNA-binding</keyword>
<dbReference type="AlphaFoldDB" id="A0A482CZ32"/>